<protein>
    <recommendedName>
        <fullName evidence="3">Gamma-glutamylcyclotransferase</fullName>
    </recommendedName>
</protein>
<sequence>MGETPGTLLFSCDSLCEPGVQLDTLGHVVPGEDDVLAGYTVDVVAFEDHRDLDDATPSRHPFVRATGNPRDKVIGRVLPLTDDELDACDEHEAPLFHRVPVTLASGRGAWVFVGDALPRR</sequence>
<evidence type="ECO:0008006" key="3">
    <source>
        <dbReference type="Google" id="ProtNLM"/>
    </source>
</evidence>
<comment type="caution">
    <text evidence="1">The sequence shown here is derived from an EMBL/GenBank/DDBJ whole genome shotgun (WGS) entry which is preliminary data.</text>
</comment>
<dbReference type="Gene3D" id="3.10.490.10">
    <property type="entry name" value="Gamma-glutamyl cyclotransferase-like"/>
    <property type="match status" value="1"/>
</dbReference>
<dbReference type="InterPro" id="IPR013024">
    <property type="entry name" value="GGCT-like"/>
</dbReference>
<dbReference type="SUPFAM" id="SSF110857">
    <property type="entry name" value="Gamma-glutamyl cyclotransferase-like"/>
    <property type="match status" value="1"/>
</dbReference>
<dbReference type="CDD" id="cd06661">
    <property type="entry name" value="GGCT_like"/>
    <property type="match status" value="1"/>
</dbReference>
<accession>A0A7X0FRQ8</accession>
<reference evidence="1 2" key="1">
    <citation type="submission" date="2020-08" db="EMBL/GenBank/DDBJ databases">
        <title>Sequencing the genomes of 1000 actinobacteria strains.</title>
        <authorList>
            <person name="Klenk H.-P."/>
        </authorList>
    </citation>
    <scope>NUCLEOTIDE SEQUENCE [LARGE SCALE GENOMIC DNA]</scope>
    <source>
        <strain evidence="1 2">DSM 12511</strain>
    </source>
</reference>
<name>A0A7X0FRQ8_9MICO</name>
<evidence type="ECO:0000313" key="2">
    <source>
        <dbReference type="Proteomes" id="UP000537775"/>
    </source>
</evidence>
<organism evidence="1 2">
    <name type="scientific">Microbacterium thalassium</name>
    <dbReference type="NCBI Taxonomy" id="362649"/>
    <lineage>
        <taxon>Bacteria</taxon>
        <taxon>Bacillati</taxon>
        <taxon>Actinomycetota</taxon>
        <taxon>Actinomycetes</taxon>
        <taxon>Micrococcales</taxon>
        <taxon>Microbacteriaceae</taxon>
        <taxon>Microbacterium</taxon>
    </lineage>
</organism>
<dbReference type="AlphaFoldDB" id="A0A7X0FRQ8"/>
<dbReference type="EMBL" id="JACHML010000001">
    <property type="protein sequence ID" value="MBB6392495.1"/>
    <property type="molecule type" value="Genomic_DNA"/>
</dbReference>
<dbReference type="InterPro" id="IPR036568">
    <property type="entry name" value="GGCT-like_sf"/>
</dbReference>
<evidence type="ECO:0000313" key="1">
    <source>
        <dbReference type="EMBL" id="MBB6392495.1"/>
    </source>
</evidence>
<proteinExistence type="predicted"/>
<dbReference type="Proteomes" id="UP000537775">
    <property type="component" value="Unassembled WGS sequence"/>
</dbReference>
<gene>
    <name evidence="1" type="ORF">HD594_002808</name>
</gene>
<keyword evidence="2" id="KW-1185">Reference proteome</keyword>
<dbReference type="RefSeq" id="WP_184751553.1">
    <property type="nucleotide sequence ID" value="NZ_BAAAJR010000001.1"/>
</dbReference>